<feature type="compositionally biased region" description="Polar residues" evidence="3">
    <location>
        <begin position="274"/>
        <end position="297"/>
    </location>
</feature>
<dbReference type="GO" id="GO:0005737">
    <property type="term" value="C:cytoplasm"/>
    <property type="evidence" value="ECO:0007669"/>
    <property type="project" value="UniProtKB-SubCell"/>
</dbReference>
<feature type="compositionally biased region" description="Polar residues" evidence="3">
    <location>
        <begin position="22"/>
        <end position="35"/>
    </location>
</feature>
<comment type="subcellular location">
    <subcellularLocation>
        <location evidence="2">Cytoplasm</location>
    </subcellularLocation>
    <subcellularLocation>
        <location evidence="2">Nucleus</location>
    </subcellularLocation>
</comment>
<organism evidence="5">
    <name type="scientific">Penicillium chrysogenum</name>
    <name type="common">Penicillium notatum</name>
    <dbReference type="NCBI Taxonomy" id="5076"/>
    <lineage>
        <taxon>Eukaryota</taxon>
        <taxon>Fungi</taxon>
        <taxon>Dikarya</taxon>
        <taxon>Ascomycota</taxon>
        <taxon>Pezizomycotina</taxon>
        <taxon>Eurotiomycetes</taxon>
        <taxon>Eurotiomycetidae</taxon>
        <taxon>Eurotiales</taxon>
        <taxon>Aspergillaceae</taxon>
        <taxon>Penicillium</taxon>
        <taxon>Penicillium chrysogenum species complex</taxon>
    </lineage>
</organism>
<dbReference type="CDD" id="cd08063">
    <property type="entry name" value="MPN_CSN6"/>
    <property type="match status" value="1"/>
</dbReference>
<feature type="domain" description="MPN" evidence="4">
    <location>
        <begin position="79"/>
        <end position="223"/>
    </location>
</feature>
<dbReference type="AlphaFoldDB" id="A0A167UL23"/>
<evidence type="ECO:0000256" key="3">
    <source>
        <dbReference type="SAM" id="MobiDB-lite"/>
    </source>
</evidence>
<dbReference type="PROSITE" id="PS50249">
    <property type="entry name" value="MPN"/>
    <property type="match status" value="1"/>
</dbReference>
<feature type="region of interest" description="Disordered" evidence="3">
    <location>
        <begin position="1"/>
        <end position="35"/>
    </location>
</feature>
<dbReference type="PANTHER" id="PTHR10540">
    <property type="entry name" value="EUKARYOTIC TRANSLATION INITIATION FACTOR 3 SUBUNIT F-RELATED"/>
    <property type="match status" value="1"/>
</dbReference>
<feature type="compositionally biased region" description="Gly residues" evidence="3">
    <location>
        <begin position="445"/>
        <end position="458"/>
    </location>
</feature>
<evidence type="ECO:0000256" key="2">
    <source>
        <dbReference type="RuleBase" id="RU367006"/>
    </source>
</evidence>
<keyword evidence="2" id="KW-0963">Cytoplasm</keyword>
<accession>A0A167UL23</accession>
<dbReference type="Gene3D" id="3.40.140.10">
    <property type="entry name" value="Cytidine Deaminase, domain 2"/>
    <property type="match status" value="1"/>
</dbReference>
<feature type="region of interest" description="Disordered" evidence="3">
    <location>
        <begin position="437"/>
        <end position="458"/>
    </location>
</feature>
<comment type="similarity">
    <text evidence="1 2">Belongs to the peptidase M67A family. CSN6 subfamily.</text>
</comment>
<dbReference type="Pfam" id="PF13012">
    <property type="entry name" value="MitMem_reg"/>
    <property type="match status" value="1"/>
</dbReference>
<dbReference type="InterPro" id="IPR024969">
    <property type="entry name" value="EIF3F/CSN6-like_C"/>
</dbReference>
<evidence type="ECO:0000313" key="5">
    <source>
        <dbReference type="EMBL" id="KZN89380.1"/>
    </source>
</evidence>
<gene>
    <name evidence="5" type="ORF">EN45_079800</name>
</gene>
<dbReference type="GO" id="GO:0000338">
    <property type="term" value="P:protein deneddylation"/>
    <property type="evidence" value="ECO:0007669"/>
    <property type="project" value="InterPro"/>
</dbReference>
<dbReference type="GO" id="GO:0008237">
    <property type="term" value="F:metallopeptidase activity"/>
    <property type="evidence" value="ECO:0007669"/>
    <property type="project" value="InterPro"/>
</dbReference>
<dbReference type="InterPro" id="IPR037518">
    <property type="entry name" value="MPN"/>
</dbReference>
<proteinExistence type="inferred from homology"/>
<dbReference type="PANTHER" id="PTHR10540:SF8">
    <property type="entry name" value="COP9 SIGNALOSOME COMPLEX SUBUNIT 6"/>
    <property type="match status" value="1"/>
</dbReference>
<evidence type="ECO:0000256" key="1">
    <source>
        <dbReference type="ARBA" id="ARBA00010893"/>
    </source>
</evidence>
<reference evidence="5" key="1">
    <citation type="journal article" date="2014" name="Genome Announc.">
        <title>Complete sequencing and chromosome-scale genome assembly of the industrial progenitor strain P2niaD18 from the penicillin producer Penicillium chrysogenum.</title>
        <authorList>
            <person name="Specht T."/>
            <person name="Dahlmann T.A."/>
            <person name="Zadra I."/>
            <person name="Kurnsteiner H."/>
            <person name="Kuck U."/>
        </authorList>
    </citation>
    <scope>NUCLEOTIDE SEQUENCE [LARGE SCALE GENOMIC DNA]</scope>
    <source>
        <strain evidence="5">P2niaD18</strain>
    </source>
</reference>
<evidence type="ECO:0000259" key="4">
    <source>
        <dbReference type="PROSITE" id="PS50249"/>
    </source>
</evidence>
<feature type="region of interest" description="Disordered" evidence="3">
    <location>
        <begin position="274"/>
        <end position="303"/>
    </location>
</feature>
<sequence>MDAFVTGEAGPSRRLRRGESSYPPQASTPNQPNMTASTKRLYYSVPHHKFLAIPGLQPTIMEPPQCLVSQKSSDSGLHIQLHPLVLLTVSDQITRHAARQQHGPIIGGLLGQQNGREITLEHAFECPVTCGLNDEIILPAAWFEERLQQFKDVHKEPALDLVGWWSTAPSTGPNDAHLPLHRQILQDYNESAVFLAFHPSQLQDSSSSGGKLPLTVYESVHEGETAPDAGKDMQVDGEETVLNIKFRELPYSVETGESEMIGIDTIVQASGTASLNATQEPTKRAQQTEQTESNKQGSQVELSQEEEELIANLSTRLNAVRTLESRVSLIKSYLSSLSEADFSSDRSKDNTSATKLSHPILRNVNSLLSHLSILSPSEQSTFTTEVLSQSNDVLLVSLLGQLGDNVKAMRELGRKSAVVQTARQVASARKDPSMLQRSFNEEFYGQGGRGGSGSGMYS</sequence>
<protein>
    <recommendedName>
        <fullName evidence="2">COP9 signalosome complex subunit 6</fullName>
    </recommendedName>
</protein>
<dbReference type="GO" id="GO:0008180">
    <property type="term" value="C:COP9 signalosome"/>
    <property type="evidence" value="ECO:0007669"/>
    <property type="project" value="UniProtKB-UniRule"/>
</dbReference>
<dbReference type="InterPro" id="IPR033859">
    <property type="entry name" value="MPN_CSN6"/>
</dbReference>
<dbReference type="Proteomes" id="UP000076449">
    <property type="component" value="Chromosome II"/>
</dbReference>
<comment type="function">
    <text evidence="2">Component of the COP9 signalosome complex (CSN), a complex involved in various cellular and developmental processes.</text>
</comment>
<dbReference type="Pfam" id="PF01398">
    <property type="entry name" value="JAB"/>
    <property type="match status" value="1"/>
</dbReference>
<keyword evidence="2" id="KW-0736">Signalosome</keyword>
<dbReference type="EMBL" id="CM002799">
    <property type="protein sequence ID" value="KZN89380.1"/>
    <property type="molecule type" value="Genomic_DNA"/>
</dbReference>
<name>A0A167UL23_PENCH</name>
<keyword evidence="2" id="KW-0539">Nucleus</keyword>
<dbReference type="InterPro" id="IPR000555">
    <property type="entry name" value="JAMM/MPN+_dom"/>
</dbReference>